<proteinExistence type="predicted"/>
<evidence type="ECO:0000313" key="1">
    <source>
        <dbReference type="EMBL" id="KAI0057573.1"/>
    </source>
</evidence>
<evidence type="ECO:0000313" key="2">
    <source>
        <dbReference type="Proteomes" id="UP000814140"/>
    </source>
</evidence>
<comment type="caution">
    <text evidence="1">The sequence shown here is derived from an EMBL/GenBank/DDBJ whole genome shotgun (WGS) entry which is preliminary data.</text>
</comment>
<dbReference type="Proteomes" id="UP000814140">
    <property type="component" value="Unassembled WGS sequence"/>
</dbReference>
<accession>A0ACB8SMS2</accession>
<protein>
    <submittedName>
        <fullName evidence="1">Uncharacterized protein</fullName>
    </submittedName>
</protein>
<name>A0ACB8SMS2_9AGAM</name>
<reference evidence="1" key="1">
    <citation type="submission" date="2021-03" db="EMBL/GenBank/DDBJ databases">
        <authorList>
            <consortium name="DOE Joint Genome Institute"/>
            <person name="Ahrendt S."/>
            <person name="Looney B.P."/>
            <person name="Miyauchi S."/>
            <person name="Morin E."/>
            <person name="Drula E."/>
            <person name="Courty P.E."/>
            <person name="Chicoki N."/>
            <person name="Fauchery L."/>
            <person name="Kohler A."/>
            <person name="Kuo A."/>
            <person name="Labutti K."/>
            <person name="Pangilinan J."/>
            <person name="Lipzen A."/>
            <person name="Riley R."/>
            <person name="Andreopoulos W."/>
            <person name="He G."/>
            <person name="Johnson J."/>
            <person name="Barry K.W."/>
            <person name="Grigoriev I.V."/>
            <person name="Nagy L."/>
            <person name="Hibbett D."/>
            <person name="Henrissat B."/>
            <person name="Matheny P.B."/>
            <person name="Labbe J."/>
            <person name="Martin F."/>
        </authorList>
    </citation>
    <scope>NUCLEOTIDE SEQUENCE</scope>
    <source>
        <strain evidence="1">HHB10654</strain>
    </source>
</reference>
<dbReference type="EMBL" id="MU277245">
    <property type="protein sequence ID" value="KAI0057573.1"/>
    <property type="molecule type" value="Genomic_DNA"/>
</dbReference>
<keyword evidence="2" id="KW-1185">Reference proteome</keyword>
<gene>
    <name evidence="1" type="ORF">BV25DRAFT_1366146</name>
</gene>
<reference evidence="1" key="2">
    <citation type="journal article" date="2022" name="New Phytol.">
        <title>Evolutionary transition to the ectomycorrhizal habit in the genomes of a hyperdiverse lineage of mushroom-forming fungi.</title>
        <authorList>
            <person name="Looney B."/>
            <person name="Miyauchi S."/>
            <person name="Morin E."/>
            <person name="Drula E."/>
            <person name="Courty P.E."/>
            <person name="Kohler A."/>
            <person name="Kuo A."/>
            <person name="LaButti K."/>
            <person name="Pangilinan J."/>
            <person name="Lipzen A."/>
            <person name="Riley R."/>
            <person name="Andreopoulos W."/>
            <person name="He G."/>
            <person name="Johnson J."/>
            <person name="Nolan M."/>
            <person name="Tritt A."/>
            <person name="Barry K.W."/>
            <person name="Grigoriev I.V."/>
            <person name="Nagy L.G."/>
            <person name="Hibbett D."/>
            <person name="Henrissat B."/>
            <person name="Matheny P.B."/>
            <person name="Labbe J."/>
            <person name="Martin F.M."/>
        </authorList>
    </citation>
    <scope>NUCLEOTIDE SEQUENCE</scope>
    <source>
        <strain evidence="1">HHB10654</strain>
    </source>
</reference>
<sequence>MNISAMLITGFSLRLSLRSRGVCRAGPTHLFPAETLVRRVPVSVRTLPLITYSSLTIRSRQSFAHQVFFHPSAHPMLGCVPLPGSNSVAFPVVW</sequence>
<organism evidence="1 2">
    <name type="scientific">Artomyces pyxidatus</name>
    <dbReference type="NCBI Taxonomy" id="48021"/>
    <lineage>
        <taxon>Eukaryota</taxon>
        <taxon>Fungi</taxon>
        <taxon>Dikarya</taxon>
        <taxon>Basidiomycota</taxon>
        <taxon>Agaricomycotina</taxon>
        <taxon>Agaricomycetes</taxon>
        <taxon>Russulales</taxon>
        <taxon>Auriscalpiaceae</taxon>
        <taxon>Artomyces</taxon>
    </lineage>
</organism>